<feature type="compositionally biased region" description="Polar residues" evidence="11">
    <location>
        <begin position="128"/>
        <end position="137"/>
    </location>
</feature>
<evidence type="ECO:0000256" key="3">
    <source>
        <dbReference type="ARBA" id="ARBA00022473"/>
    </source>
</evidence>
<dbReference type="PANTHER" id="PTHR12582">
    <property type="entry name" value="NETRIN RECEPTOR UNC5"/>
    <property type="match status" value="1"/>
</dbReference>
<comment type="subcellular location">
    <subcellularLocation>
        <location evidence="10">Cell membrane</location>
        <topology evidence="10">Single-pass type I membrane protein</topology>
    </subcellularLocation>
    <subcellularLocation>
        <location evidence="1">Membrane</location>
        <topology evidence="1">Single-pass type I membrane protein</topology>
    </subcellularLocation>
</comment>
<feature type="region of interest" description="Disordered" evidence="11">
    <location>
        <begin position="125"/>
        <end position="144"/>
    </location>
</feature>
<feature type="compositionally biased region" description="Polar residues" evidence="11">
    <location>
        <begin position="601"/>
        <end position="610"/>
    </location>
</feature>
<dbReference type="GO" id="GO:0005886">
    <property type="term" value="C:plasma membrane"/>
    <property type="evidence" value="ECO:0007669"/>
    <property type="project" value="UniProtKB-SubCell"/>
</dbReference>
<dbReference type="PROSITE" id="PS51145">
    <property type="entry name" value="ZU5"/>
    <property type="match status" value="1"/>
</dbReference>
<evidence type="ECO:0000256" key="4">
    <source>
        <dbReference type="ARBA" id="ARBA00022729"/>
    </source>
</evidence>
<dbReference type="InterPro" id="IPR000906">
    <property type="entry name" value="ZU5_dom"/>
</dbReference>
<dbReference type="PANTHER" id="PTHR12582:SF47">
    <property type="entry name" value="NETRIN RECEPTOR UNC-5"/>
    <property type="match status" value="1"/>
</dbReference>
<dbReference type="EMBL" id="SJOL01006462">
    <property type="protein sequence ID" value="TGZ66221.1"/>
    <property type="molecule type" value="Genomic_DNA"/>
</dbReference>
<comment type="similarity">
    <text evidence="2 10">Belongs to the unc-5 family.</text>
</comment>
<dbReference type="InterPro" id="IPR037936">
    <property type="entry name" value="UNC5A-D"/>
</dbReference>
<dbReference type="InterPro" id="IPR013783">
    <property type="entry name" value="Ig-like_fold"/>
</dbReference>
<dbReference type="SMART" id="SM00218">
    <property type="entry name" value="ZU5"/>
    <property type="match status" value="1"/>
</dbReference>
<dbReference type="Pfam" id="PF00791">
    <property type="entry name" value="ZU5"/>
    <property type="match status" value="1"/>
</dbReference>
<dbReference type="STRING" id="147828.A0A4S2LR32"/>
<dbReference type="InterPro" id="IPR013098">
    <property type="entry name" value="Ig_I-set"/>
</dbReference>
<protein>
    <recommendedName>
        <fullName evidence="10">Netrin receptor UNC5</fullName>
    </recommendedName>
</protein>
<evidence type="ECO:0000256" key="5">
    <source>
        <dbReference type="ARBA" id="ARBA00023136"/>
    </source>
</evidence>
<feature type="transmembrane region" description="Helical" evidence="10">
    <location>
        <begin position="23"/>
        <end position="43"/>
    </location>
</feature>
<evidence type="ECO:0000256" key="8">
    <source>
        <dbReference type="ARBA" id="ARBA00023180"/>
    </source>
</evidence>
<keyword evidence="3 10" id="KW-0217">Developmental protein</keyword>
<sequence>MCCVVCTLVKHVRKGHSEFHTNYLGMFVRLTVFTYSLVFFTVIQNEGICVIMEQGNNTGLSEGIYTEQREFKRSGAGPSPFGGTLLTTHNSDQLMDERQKSRPSAPRTSWANSITGSVLDVKWDSTRRNSGSSTSENDIVRPDEAHLEGVPQFIQHPKSVYYTMKGHPATLDCLAEPVSHAAVVCAGKVIPYIGPEEEGKLKVTRLDTNNQPDPAGSRWHLELQIFAKEVEEWFDSYTCRCEAWNRVTELQRPKKVLSRESVVIEAYLEQRFQVEPISTNLTVGDRLILSCVPPRGKPEPEVYWLKDGIPVKPGTMAQILMNDYSQLIVENATEHDSGNYTCVAECLAVEYRFAQATVKVISKNRYGSPSTEQDVWQEWSVCSWTLISDAADPKLTKNVCQQTRLRSCFVRLSSLVPLSLETDPVVEEQSVQSNCPLPFVQKRNCSSIYCPRLIMTWMPQTDGTMLNKGIAEDWKGITAAALYGGSVLFLIVLLAVVGSLLIKRQHLRRSTLYQYASSCCAKDLAFTKRRKQMNLRIDGDPIGTVLRVDKRKSPSRCSPKPDILVHANQHVDSYRGEASTHPPTESSTLFRPLSQLPAKSHGSNSLRKCDQPTTQVIDGTITCGVQASVENQDPYCAYSVPQFHPSLTENQSLIALPDGERIPPVLGSSKCSKPMSPNILMEGGSSGDSPVNTCTTVFLSGGEQSGTDGSITSLSQMQQNQVKPTNYYHLYAKPQSLLMRSQLSSQEHLQDDETATYIWERIPPEGGILSIEETDVSVIIPPKAFGTQVVRVVYLSVRHSVNDRPPLKGNQTLLSPTIEFGPFDLILLKSLTLKFRHCAALSTGNWLIQIMGQSLPKLNSADKQCDKEARELMSAQQNSSLRDKPSSFTPGPWQHLCTLEPGNNFTSDDFGQLFEGGVAQMTIKNPQRLCLVGERQIFGVPSTYEARIFITRPLPSTNCETSVAKLLRFAAFTAPRDATLDNSIRIYVLPDTNDTLKIVTHTETNLGGKLVDLSRQFSFSDDGGCLIFQIVALSNGFRSRLPGGKQEIPFRHVWSQTQMLHCTFSIESNNPVSANFSCDIIAYQEGSNVQRAVLQVNAGHPGI</sequence>
<proteinExistence type="inferred from homology"/>
<dbReference type="OrthoDB" id="5973910at2759"/>
<keyword evidence="10" id="KW-0812">Transmembrane</keyword>
<dbReference type="GO" id="GO:0005042">
    <property type="term" value="F:netrin receptor activity"/>
    <property type="evidence" value="ECO:0007669"/>
    <property type="project" value="UniProtKB-UniRule"/>
</dbReference>
<dbReference type="AlphaFoldDB" id="A0A4S2LR32"/>
<evidence type="ECO:0000256" key="6">
    <source>
        <dbReference type="ARBA" id="ARBA00023157"/>
    </source>
</evidence>
<gene>
    <name evidence="14" type="ORF">CRM22_005447</name>
</gene>
<keyword evidence="6" id="KW-1015">Disulfide bond</keyword>
<evidence type="ECO:0000256" key="11">
    <source>
        <dbReference type="SAM" id="MobiDB-lite"/>
    </source>
</evidence>
<evidence type="ECO:0000256" key="2">
    <source>
        <dbReference type="ARBA" id="ARBA00009844"/>
    </source>
</evidence>
<organism evidence="14 15">
    <name type="scientific">Opisthorchis felineus</name>
    <dbReference type="NCBI Taxonomy" id="147828"/>
    <lineage>
        <taxon>Eukaryota</taxon>
        <taxon>Metazoa</taxon>
        <taxon>Spiralia</taxon>
        <taxon>Lophotrochozoa</taxon>
        <taxon>Platyhelminthes</taxon>
        <taxon>Trematoda</taxon>
        <taxon>Digenea</taxon>
        <taxon>Opisthorchiida</taxon>
        <taxon>Opisthorchiata</taxon>
        <taxon>Opisthorchiidae</taxon>
        <taxon>Opisthorchis</taxon>
    </lineage>
</organism>
<accession>A0A4S2LR32</accession>
<keyword evidence="15" id="KW-1185">Reference proteome</keyword>
<keyword evidence="10" id="KW-1133">Transmembrane helix</keyword>
<keyword evidence="5 10" id="KW-0472">Membrane</keyword>
<dbReference type="InterPro" id="IPR003598">
    <property type="entry name" value="Ig_sub2"/>
</dbReference>
<feature type="domain" description="ZU5" evidence="13">
    <location>
        <begin position="756"/>
        <end position="877"/>
    </location>
</feature>
<dbReference type="InterPro" id="IPR003599">
    <property type="entry name" value="Ig_sub"/>
</dbReference>
<evidence type="ECO:0000259" key="12">
    <source>
        <dbReference type="PROSITE" id="PS50835"/>
    </source>
</evidence>
<dbReference type="InterPro" id="IPR033772">
    <property type="entry name" value="UPA"/>
</dbReference>
<dbReference type="Gene3D" id="2.60.40.10">
    <property type="entry name" value="Immunoglobulins"/>
    <property type="match status" value="2"/>
</dbReference>
<evidence type="ECO:0000256" key="10">
    <source>
        <dbReference type="RuleBase" id="RU367033"/>
    </source>
</evidence>
<dbReference type="SMART" id="SM00408">
    <property type="entry name" value="IGc2"/>
    <property type="match status" value="1"/>
</dbReference>
<keyword evidence="9 10" id="KW-0393">Immunoglobulin domain</keyword>
<keyword evidence="8" id="KW-0325">Glycoprotein</keyword>
<name>A0A4S2LR32_OPIFE</name>
<feature type="region of interest" description="Disordered" evidence="11">
    <location>
        <begin position="72"/>
        <end position="111"/>
    </location>
</feature>
<keyword evidence="7 10" id="KW-0675">Receptor</keyword>
<dbReference type="SUPFAM" id="SSF48726">
    <property type="entry name" value="Immunoglobulin"/>
    <property type="match status" value="1"/>
</dbReference>
<dbReference type="SMART" id="SM00409">
    <property type="entry name" value="IG"/>
    <property type="match status" value="1"/>
</dbReference>
<evidence type="ECO:0000313" key="15">
    <source>
        <dbReference type="Proteomes" id="UP000308267"/>
    </source>
</evidence>
<dbReference type="Pfam" id="PF17217">
    <property type="entry name" value="UPA"/>
    <property type="match status" value="1"/>
</dbReference>
<evidence type="ECO:0000256" key="7">
    <source>
        <dbReference type="ARBA" id="ARBA00023170"/>
    </source>
</evidence>
<dbReference type="Pfam" id="PF07679">
    <property type="entry name" value="I-set"/>
    <property type="match status" value="1"/>
</dbReference>
<feature type="transmembrane region" description="Helical" evidence="10">
    <location>
        <begin position="480"/>
        <end position="502"/>
    </location>
</feature>
<evidence type="ECO:0000256" key="1">
    <source>
        <dbReference type="ARBA" id="ARBA00004479"/>
    </source>
</evidence>
<dbReference type="Gene3D" id="2.60.220.30">
    <property type="match status" value="1"/>
</dbReference>
<evidence type="ECO:0000259" key="13">
    <source>
        <dbReference type="PROSITE" id="PS51145"/>
    </source>
</evidence>
<keyword evidence="4" id="KW-0732">Signal</keyword>
<dbReference type="InterPro" id="IPR007110">
    <property type="entry name" value="Ig-like_dom"/>
</dbReference>
<dbReference type="Pfam" id="PF25609">
    <property type="entry name" value="Unc5_NetrinR_N"/>
    <property type="match status" value="1"/>
</dbReference>
<comment type="caution">
    <text evidence="10">Lacks conserved residue(s) required for the propagation of feature annotation.</text>
</comment>
<feature type="domain" description="Ig-like" evidence="12">
    <location>
        <begin position="253"/>
        <end position="359"/>
    </location>
</feature>
<evidence type="ECO:0000313" key="14">
    <source>
        <dbReference type="EMBL" id="TGZ66221.1"/>
    </source>
</evidence>
<dbReference type="InterPro" id="IPR036179">
    <property type="entry name" value="Ig-like_dom_sf"/>
</dbReference>
<comment type="caution">
    <text evidence="14">The sequence shown here is derived from an EMBL/GenBank/DDBJ whole genome shotgun (WGS) entry which is preliminary data.</text>
</comment>
<dbReference type="PROSITE" id="PS50835">
    <property type="entry name" value="IG_LIKE"/>
    <property type="match status" value="1"/>
</dbReference>
<dbReference type="Proteomes" id="UP000308267">
    <property type="component" value="Unassembled WGS sequence"/>
</dbReference>
<feature type="region of interest" description="Disordered" evidence="11">
    <location>
        <begin position="574"/>
        <end position="610"/>
    </location>
</feature>
<dbReference type="InterPro" id="IPR057755">
    <property type="entry name" value="UNC5A-D-like_N"/>
</dbReference>
<reference evidence="14 15" key="1">
    <citation type="journal article" date="2019" name="BMC Genomics">
        <title>New insights from Opisthorchis felineus genome: update on genomics of the epidemiologically important liver flukes.</title>
        <authorList>
            <person name="Ershov N.I."/>
            <person name="Mordvinov V.A."/>
            <person name="Prokhortchouk E.B."/>
            <person name="Pakharukova M.Y."/>
            <person name="Gunbin K.V."/>
            <person name="Ustyantsev K."/>
            <person name="Genaev M.A."/>
            <person name="Blinov A.G."/>
            <person name="Mazur A."/>
            <person name="Boulygina E."/>
            <person name="Tsygankova S."/>
            <person name="Khrameeva E."/>
            <person name="Chekanov N."/>
            <person name="Fan G."/>
            <person name="Xiao A."/>
            <person name="Zhang H."/>
            <person name="Xu X."/>
            <person name="Yang H."/>
            <person name="Solovyev V."/>
            <person name="Lee S.M."/>
            <person name="Liu X."/>
            <person name="Afonnikov D.A."/>
            <person name="Skryabin K.G."/>
        </authorList>
    </citation>
    <scope>NUCLEOTIDE SEQUENCE [LARGE SCALE GENOMIC DNA]</scope>
    <source>
        <strain evidence="14">AK-0245</strain>
        <tissue evidence="14">Whole organism</tissue>
    </source>
</reference>
<evidence type="ECO:0000256" key="9">
    <source>
        <dbReference type="ARBA" id="ARBA00023319"/>
    </source>
</evidence>
<comment type="function">
    <text evidence="10">Receptor for netrin required for axon guidance. Mediates axon repulsion of neuronal growth cones in the developing nervous system upon ligand binding.</text>
</comment>